<dbReference type="KEGG" id="mtun:MTUNDRAET4_3908"/>
<organism evidence="2 3">
    <name type="scientific">Methylocella tundrae</name>
    <dbReference type="NCBI Taxonomy" id="227605"/>
    <lineage>
        <taxon>Bacteria</taxon>
        <taxon>Pseudomonadati</taxon>
        <taxon>Pseudomonadota</taxon>
        <taxon>Alphaproteobacteria</taxon>
        <taxon>Hyphomicrobiales</taxon>
        <taxon>Beijerinckiaceae</taxon>
        <taxon>Methylocella</taxon>
    </lineage>
</organism>
<evidence type="ECO:0000256" key="1">
    <source>
        <dbReference type="SAM" id="MobiDB-lite"/>
    </source>
</evidence>
<evidence type="ECO:0000313" key="3">
    <source>
        <dbReference type="Proteomes" id="UP000294360"/>
    </source>
</evidence>
<dbReference type="Proteomes" id="UP000294360">
    <property type="component" value="Chromosome"/>
</dbReference>
<feature type="compositionally biased region" description="Low complexity" evidence="1">
    <location>
        <begin position="100"/>
        <end position="112"/>
    </location>
</feature>
<dbReference type="AlphaFoldDB" id="A0A4U8Z5J6"/>
<accession>A0A4U8Z5J6</accession>
<dbReference type="EMBL" id="LR536450">
    <property type="protein sequence ID" value="VFU10789.1"/>
    <property type="molecule type" value="Genomic_DNA"/>
</dbReference>
<name>A0A4U8Z5J6_METTU</name>
<proteinExistence type="predicted"/>
<feature type="region of interest" description="Disordered" evidence="1">
    <location>
        <begin position="89"/>
        <end position="116"/>
    </location>
</feature>
<reference evidence="2 3" key="1">
    <citation type="submission" date="2019-03" db="EMBL/GenBank/DDBJ databases">
        <authorList>
            <person name="Kox A.R. M."/>
        </authorList>
    </citation>
    <scope>NUCLEOTIDE SEQUENCE [LARGE SCALE GENOMIC DNA]</scope>
    <source>
        <strain evidence="2">MTUNDRAET4 annotated genome</strain>
    </source>
</reference>
<sequence>MQKRIGSRLAVIGMAAAIVVPSAYTAYGRSYRDHRTERPELSINQSVDRADARIADLKADLRLTADQAKNWPRVESALHDIAAKRAQNLAGEPNLKAGRSSSETPTAAAPSATDERADVAARAERDARNNPKQDDITAMQSEADALAVQSANLRQISEAAKPLYDSLDDRQRQRLVQYVNEDVWANEMDYARRRRH</sequence>
<gene>
    <name evidence="2" type="ORF">MTUNDRAET4_3908</name>
</gene>
<protein>
    <recommendedName>
        <fullName evidence="4">LTXXQ motif family protein</fullName>
    </recommendedName>
</protein>
<dbReference type="RefSeq" id="WP_134491677.1">
    <property type="nucleotide sequence ID" value="NZ_LR536450.1"/>
</dbReference>
<dbReference type="OrthoDB" id="8448247at2"/>
<evidence type="ECO:0008006" key="4">
    <source>
        <dbReference type="Google" id="ProtNLM"/>
    </source>
</evidence>
<evidence type="ECO:0000313" key="2">
    <source>
        <dbReference type="EMBL" id="VFU10789.1"/>
    </source>
</evidence>